<organism evidence="3 4">
    <name type="scientific">Stylonychia lemnae</name>
    <name type="common">Ciliate</name>
    <dbReference type="NCBI Taxonomy" id="5949"/>
    <lineage>
        <taxon>Eukaryota</taxon>
        <taxon>Sar</taxon>
        <taxon>Alveolata</taxon>
        <taxon>Ciliophora</taxon>
        <taxon>Intramacronucleata</taxon>
        <taxon>Spirotrichea</taxon>
        <taxon>Stichotrichia</taxon>
        <taxon>Sporadotrichida</taxon>
        <taxon>Oxytrichidae</taxon>
        <taxon>Stylonychinae</taxon>
        <taxon>Stylonychia</taxon>
    </lineage>
</organism>
<feature type="domain" description="Protein kinase" evidence="2">
    <location>
        <begin position="1"/>
        <end position="240"/>
    </location>
</feature>
<dbReference type="Proteomes" id="UP000039865">
    <property type="component" value="Unassembled WGS sequence"/>
</dbReference>
<dbReference type="SMART" id="SM00698">
    <property type="entry name" value="MORN"/>
    <property type="match status" value="3"/>
</dbReference>
<dbReference type="Pfam" id="PF00069">
    <property type="entry name" value="Pkinase"/>
    <property type="match status" value="1"/>
</dbReference>
<dbReference type="SUPFAM" id="SSF82185">
    <property type="entry name" value="Histone H3 K4-specific methyltransferase SET7/9 N-terminal domain"/>
    <property type="match status" value="1"/>
</dbReference>
<dbReference type="AlphaFoldDB" id="A0A078ATU0"/>
<dbReference type="GO" id="GO:0005829">
    <property type="term" value="C:cytosol"/>
    <property type="evidence" value="ECO:0007669"/>
    <property type="project" value="TreeGrafter"/>
</dbReference>
<dbReference type="OMA" id="HRHIDEE"/>
<dbReference type="InParanoid" id="A0A078ATU0"/>
<dbReference type="InterPro" id="IPR000719">
    <property type="entry name" value="Prot_kinase_dom"/>
</dbReference>
<evidence type="ECO:0000256" key="1">
    <source>
        <dbReference type="ARBA" id="ARBA00022737"/>
    </source>
</evidence>
<dbReference type="InterPro" id="IPR011009">
    <property type="entry name" value="Kinase-like_dom_sf"/>
</dbReference>
<dbReference type="Gene3D" id="1.10.510.10">
    <property type="entry name" value="Transferase(Phosphotransferase) domain 1"/>
    <property type="match status" value="1"/>
</dbReference>
<keyword evidence="1" id="KW-0677">Repeat</keyword>
<name>A0A078ATU0_STYLE</name>
<reference evidence="3 4" key="1">
    <citation type="submission" date="2014-06" db="EMBL/GenBank/DDBJ databases">
        <authorList>
            <person name="Swart Estienne"/>
        </authorList>
    </citation>
    <scope>NUCLEOTIDE SEQUENCE [LARGE SCALE GENOMIC DNA]</scope>
    <source>
        <strain evidence="3 4">130c</strain>
    </source>
</reference>
<dbReference type="Gene3D" id="2.20.110.10">
    <property type="entry name" value="Histone H3 K4-specific methyltransferase SET7/9 N-terminal domain"/>
    <property type="match status" value="2"/>
</dbReference>
<keyword evidence="4" id="KW-1185">Reference proteome</keyword>
<dbReference type="SUPFAM" id="SSF56112">
    <property type="entry name" value="Protein kinase-like (PK-like)"/>
    <property type="match status" value="1"/>
</dbReference>
<dbReference type="Pfam" id="PF02493">
    <property type="entry name" value="MORN"/>
    <property type="match status" value="4"/>
</dbReference>
<accession>A0A078ATU0</accession>
<dbReference type="PANTHER" id="PTHR43215:SF14">
    <property type="entry name" value="RADIAL SPOKE HEAD 1 HOMOLOG"/>
    <property type="match status" value="1"/>
</dbReference>
<dbReference type="PANTHER" id="PTHR43215">
    <property type="entry name" value="RADIAL SPOKE HEAD 1 HOMOLOG"/>
    <property type="match status" value="1"/>
</dbReference>
<dbReference type="GO" id="GO:0004672">
    <property type="term" value="F:protein kinase activity"/>
    <property type="evidence" value="ECO:0007669"/>
    <property type="project" value="InterPro"/>
</dbReference>
<evidence type="ECO:0000259" key="2">
    <source>
        <dbReference type="PROSITE" id="PS50011"/>
    </source>
</evidence>
<dbReference type="EMBL" id="CCKQ01013947">
    <property type="protein sequence ID" value="CDW85669.1"/>
    <property type="molecule type" value="Genomic_DNA"/>
</dbReference>
<sequence length="469" mass="53903">MKAQDLKKQINRGQNSLSNEIIRLIRDISNFKLSHSSIINFKESYFTQDDQFIVITELAEDNLRSFREANPVISNEEIVEIMLQLMKGINYLHKQNVSPIDLTPKSIQVLESGKKFKLSNYGTSSSNVEQNVIVGKKYFNAPEIGIDEDNTNSHQADIWSAGVLLHYLCTEQCQYGPQKKRLADIKTQDPAFEFKLPERRQIFEPLLNRMLKLKPDERPQSLEIISELCLLISDSLHRHIDEEEKSSNVLLQNAFKLTLKSSNDKVNEILAKLGDFNFPVIQNIHPNPDRIFVPTFTIDENHQYQGEIDSYTRQPDGRGRSIYSDGQLQEGIWQDGKLRGLGRQIDPKGSYYVGEFQNCRRNGKGQYVFPSGSMQEGNFLNGRIEGLGFYWYHNGNYYYGQYDDDKRCGLGIAKYDEDILIGQWNNGQSDGIVMHVPQNGDQIEIRLYEDGQLQSTLFRTENTLFDASE</sequence>
<evidence type="ECO:0000313" key="3">
    <source>
        <dbReference type="EMBL" id="CDW85669.1"/>
    </source>
</evidence>
<protein>
    <submittedName>
        <fullName evidence="3">Morn repeat protein</fullName>
    </submittedName>
</protein>
<dbReference type="OrthoDB" id="1405469at2759"/>
<proteinExistence type="predicted"/>
<evidence type="ECO:0000313" key="4">
    <source>
        <dbReference type="Proteomes" id="UP000039865"/>
    </source>
</evidence>
<dbReference type="GO" id="GO:0005524">
    <property type="term" value="F:ATP binding"/>
    <property type="evidence" value="ECO:0007669"/>
    <property type="project" value="InterPro"/>
</dbReference>
<dbReference type="InterPro" id="IPR003409">
    <property type="entry name" value="MORN"/>
</dbReference>
<gene>
    <name evidence="3" type="primary">Contig6981.g7468</name>
    <name evidence="3" type="ORF">STYLEM_14754</name>
</gene>
<dbReference type="PROSITE" id="PS50011">
    <property type="entry name" value="PROTEIN_KINASE_DOM"/>
    <property type="match status" value="1"/>
</dbReference>